<dbReference type="Gene3D" id="1.10.4080.10">
    <property type="entry name" value="ADP-ribosylation/Crystallin J1"/>
    <property type="match status" value="1"/>
</dbReference>
<comment type="cofactor">
    <cofactor evidence="3">
        <name>Mg(2+)</name>
        <dbReference type="ChEBI" id="CHEBI:18420"/>
    </cofactor>
    <text evidence="3">Binds 2 magnesium ions per subunit.</text>
</comment>
<dbReference type="GO" id="GO:0004649">
    <property type="term" value="F:poly(ADP-ribose) glycohydrolase activity"/>
    <property type="evidence" value="ECO:0007669"/>
    <property type="project" value="UniProtKB-EC"/>
</dbReference>
<dbReference type="InterPro" id="IPR036705">
    <property type="entry name" value="Ribosyl_crysJ1_sf"/>
</dbReference>
<dbReference type="AlphaFoldDB" id="A0A837DEF3"/>
<dbReference type="PANTHER" id="PTHR16222:SF24">
    <property type="entry name" value="ADP-RIBOSYLHYDROLASE ARH3"/>
    <property type="match status" value="1"/>
</dbReference>
<name>A0A837DEF3_9PSEU</name>
<evidence type="ECO:0000256" key="2">
    <source>
        <dbReference type="ARBA" id="ARBA00022801"/>
    </source>
</evidence>
<feature type="binding site" evidence="3">
    <location>
        <position position="60"/>
    </location>
    <ligand>
        <name>Mg(2+)</name>
        <dbReference type="ChEBI" id="CHEBI:18420"/>
        <label>1</label>
    </ligand>
</feature>
<dbReference type="OrthoDB" id="9798107at2"/>
<comment type="caution">
    <text evidence="4">The sequence shown here is derived from an EMBL/GenBank/DDBJ whole genome shotgun (WGS) entry which is preliminary data.</text>
</comment>
<dbReference type="EC" id="3.2.1.143" evidence="4"/>
<dbReference type="Pfam" id="PF03747">
    <property type="entry name" value="ADP_ribosyl_GH"/>
    <property type="match status" value="1"/>
</dbReference>
<dbReference type="EMBL" id="JRZE01000003">
    <property type="protein sequence ID" value="KHF44931.1"/>
    <property type="molecule type" value="Genomic_DNA"/>
</dbReference>
<organism evidence="4 5">
    <name type="scientific">Saccharomonospora viridis</name>
    <dbReference type="NCBI Taxonomy" id="1852"/>
    <lineage>
        <taxon>Bacteria</taxon>
        <taxon>Bacillati</taxon>
        <taxon>Actinomycetota</taxon>
        <taxon>Actinomycetes</taxon>
        <taxon>Pseudonocardiales</taxon>
        <taxon>Pseudonocardiaceae</taxon>
        <taxon>Saccharomonospora</taxon>
    </lineage>
</organism>
<dbReference type="SUPFAM" id="SSF101478">
    <property type="entry name" value="ADP-ribosylglycohydrolase"/>
    <property type="match status" value="1"/>
</dbReference>
<evidence type="ECO:0000256" key="1">
    <source>
        <dbReference type="ARBA" id="ARBA00010702"/>
    </source>
</evidence>
<comment type="similarity">
    <text evidence="1">Belongs to the ADP-ribosylglycohydrolase family.</text>
</comment>
<evidence type="ECO:0000256" key="3">
    <source>
        <dbReference type="PIRSR" id="PIRSR605502-1"/>
    </source>
</evidence>
<keyword evidence="3" id="KW-0460">Magnesium</keyword>
<dbReference type="PANTHER" id="PTHR16222">
    <property type="entry name" value="ADP-RIBOSYLGLYCOHYDROLASE"/>
    <property type="match status" value="1"/>
</dbReference>
<keyword evidence="4" id="KW-0326">Glycosidase</keyword>
<dbReference type="RefSeq" id="WP_012795733.1">
    <property type="nucleotide sequence ID" value="NZ_CALJZO010000074.1"/>
</dbReference>
<accession>A0A837DEF3</accession>
<keyword evidence="3" id="KW-0479">Metal-binding</keyword>
<dbReference type="OMA" id="WHWTDDT"/>
<proteinExistence type="inferred from homology"/>
<reference evidence="4 5" key="1">
    <citation type="submission" date="2014-10" db="EMBL/GenBank/DDBJ databases">
        <title>Genome sequence of Micropolyspora internatus JCM3315.</title>
        <authorList>
            <person name="Shin S.-K."/>
            <person name="Yi H."/>
        </authorList>
    </citation>
    <scope>NUCLEOTIDE SEQUENCE [LARGE SCALE GENOMIC DNA]</scope>
    <source>
        <strain evidence="4 5">JCM 3315</strain>
    </source>
</reference>
<feature type="binding site" evidence="3">
    <location>
        <position position="62"/>
    </location>
    <ligand>
        <name>Mg(2+)</name>
        <dbReference type="ChEBI" id="CHEBI:18420"/>
        <label>1</label>
    </ligand>
</feature>
<feature type="binding site" evidence="3">
    <location>
        <position position="279"/>
    </location>
    <ligand>
        <name>Mg(2+)</name>
        <dbReference type="ChEBI" id="CHEBI:18420"/>
        <label>1</label>
    </ligand>
</feature>
<dbReference type="Proteomes" id="UP000030848">
    <property type="component" value="Unassembled WGS sequence"/>
</dbReference>
<protein>
    <submittedName>
        <fullName evidence="4">ADP-ribosylglycohydrolase</fullName>
        <ecNumber evidence="4">3.2.1.143</ecNumber>
    </submittedName>
</protein>
<feature type="binding site" evidence="3">
    <location>
        <position position="282"/>
    </location>
    <ligand>
        <name>Mg(2+)</name>
        <dbReference type="ChEBI" id="CHEBI:18420"/>
        <label>1</label>
    </ligand>
</feature>
<evidence type="ECO:0000313" key="4">
    <source>
        <dbReference type="EMBL" id="KHF44931.1"/>
    </source>
</evidence>
<feature type="binding site" evidence="3">
    <location>
        <position position="61"/>
    </location>
    <ligand>
        <name>Mg(2+)</name>
        <dbReference type="ChEBI" id="CHEBI:18420"/>
        <label>1</label>
    </ligand>
</feature>
<gene>
    <name evidence="4" type="ORF">MINT15_18130</name>
</gene>
<dbReference type="GO" id="GO:0046872">
    <property type="term" value="F:metal ion binding"/>
    <property type="evidence" value="ECO:0007669"/>
    <property type="project" value="UniProtKB-KW"/>
</dbReference>
<evidence type="ECO:0000313" key="5">
    <source>
        <dbReference type="Proteomes" id="UP000030848"/>
    </source>
</evidence>
<dbReference type="InterPro" id="IPR005502">
    <property type="entry name" value="Ribosyl_crysJ1"/>
</dbReference>
<feature type="binding site" evidence="3">
    <location>
        <position position="281"/>
    </location>
    <ligand>
        <name>Mg(2+)</name>
        <dbReference type="ChEBI" id="CHEBI:18420"/>
        <label>1</label>
    </ligand>
</feature>
<dbReference type="InterPro" id="IPR050792">
    <property type="entry name" value="ADP-ribosylglycohydrolase"/>
</dbReference>
<sequence length="322" mass="34067">MTETTETIETTDSSRLDKARGLLFGLALGDCLGAPFEGRTDATHADIVTAENAAGPLVHTDDTALALVLARHLAHRRATRGDGRGGYIDRDVLAREFARTWEAEPWRGYGGGVTKTFQLIVSGTPWPEASRAVFPEGSFGNGGAMRVAPVALVGGDVDRVVELARRSTEVTHAHADALHGAVCQAVAAYHALHLDRAESVRARAFVEPLREVLPSPLWRERLDRVVELSEQHADPGQAAVALGNDVSALASVPLALLSFLRNAGRPEEVIRFAILAGGDTDTVAAMAGALAGAHRGFAALSPHVVDRLEAAGSLHHYAGLLV</sequence>
<keyword evidence="2 4" id="KW-0378">Hydrolase</keyword>